<keyword evidence="1" id="KW-0521">NADP</keyword>
<sequence length="320" mass="34436">MKAAYINQVGGIDEIRIGELPMPELHDNEVMIKTLAVSVNFVDTFVRSGGFKTAMDFPFVIGRDAVGTVVEVGKAVAGFHKDELVWTNSMGYDGRPGTTSEFVAVPKSRLYSVPEGTNPIKLVASVHSSATAAILLADILQVQSGNKILIEGAAGHVGTKLATLAKSLGLKVLTTSNIRDFSKLKSLGVSESYDYHDSISAITDKFEYIVDTSGKVDLQDNLAKLTLHGQVGLITAPKTNQFTFDVRQMYTSAQAIKGFVISHASVTQLQHASELLNDNFSAGKLLDDETLQLPMEKAASAQEMLVNGNTKGKKIVLTFN</sequence>
<gene>
    <name evidence="3" type="ORF">JP39_06285</name>
</gene>
<evidence type="ECO:0000313" key="4">
    <source>
        <dbReference type="Proteomes" id="UP000061546"/>
    </source>
</evidence>
<dbReference type="OrthoDB" id="9792162at2"/>
<proteinExistence type="predicted"/>
<dbReference type="PANTHER" id="PTHR44154:SF1">
    <property type="entry name" value="QUINONE OXIDOREDUCTASE"/>
    <property type="match status" value="1"/>
</dbReference>
<dbReference type="KEGG" id="lhi:JP39_06285"/>
<feature type="domain" description="Enoyl reductase (ER)" evidence="2">
    <location>
        <begin position="10"/>
        <end position="316"/>
    </location>
</feature>
<organism evidence="3 4">
    <name type="scientific">Companilactobacillus heilongjiangensis</name>
    <dbReference type="NCBI Taxonomy" id="1074467"/>
    <lineage>
        <taxon>Bacteria</taxon>
        <taxon>Bacillati</taxon>
        <taxon>Bacillota</taxon>
        <taxon>Bacilli</taxon>
        <taxon>Lactobacillales</taxon>
        <taxon>Lactobacillaceae</taxon>
        <taxon>Companilactobacillus</taxon>
    </lineage>
</organism>
<dbReference type="SUPFAM" id="SSF51735">
    <property type="entry name" value="NAD(P)-binding Rossmann-fold domains"/>
    <property type="match status" value="1"/>
</dbReference>
<dbReference type="Gene3D" id="3.90.180.10">
    <property type="entry name" value="Medium-chain alcohol dehydrogenases, catalytic domain"/>
    <property type="match status" value="1"/>
</dbReference>
<dbReference type="PANTHER" id="PTHR44154">
    <property type="entry name" value="QUINONE OXIDOREDUCTASE"/>
    <property type="match status" value="1"/>
</dbReference>
<keyword evidence="4" id="KW-1185">Reference proteome</keyword>
<dbReference type="Proteomes" id="UP000061546">
    <property type="component" value="Chromosome"/>
</dbReference>
<protein>
    <submittedName>
        <fullName evidence="3">Dehydrogenase</fullName>
    </submittedName>
</protein>
<dbReference type="STRING" id="1074467.JP39_06285"/>
<dbReference type="EMBL" id="CP012559">
    <property type="protein sequence ID" value="ALB28998.1"/>
    <property type="molecule type" value="Genomic_DNA"/>
</dbReference>
<dbReference type="SMART" id="SM00829">
    <property type="entry name" value="PKS_ER"/>
    <property type="match status" value="1"/>
</dbReference>
<accession>A0A0K2LCR9</accession>
<reference evidence="3 4" key="1">
    <citation type="submission" date="2015-08" db="EMBL/GenBank/DDBJ databases">
        <title>Genomic sequence of Lactobacillus heilongjiangensis DSM 28069, isolated from Chinese traditional pickle.</title>
        <authorList>
            <person name="Jiang X."/>
            <person name="Zheng B."/>
            <person name="Cheng H."/>
        </authorList>
    </citation>
    <scope>NUCLEOTIDE SEQUENCE [LARGE SCALE GENOMIC DNA]</scope>
    <source>
        <strain evidence="3 4">DSM 28069</strain>
    </source>
</reference>
<dbReference type="SUPFAM" id="SSF50129">
    <property type="entry name" value="GroES-like"/>
    <property type="match status" value="1"/>
</dbReference>
<evidence type="ECO:0000256" key="1">
    <source>
        <dbReference type="ARBA" id="ARBA00022857"/>
    </source>
</evidence>
<dbReference type="InterPro" id="IPR020843">
    <property type="entry name" value="ER"/>
</dbReference>
<dbReference type="Pfam" id="PF00107">
    <property type="entry name" value="ADH_zinc_N"/>
    <property type="match status" value="1"/>
</dbReference>
<dbReference type="GO" id="GO:0016491">
    <property type="term" value="F:oxidoreductase activity"/>
    <property type="evidence" value="ECO:0007669"/>
    <property type="project" value="InterPro"/>
</dbReference>
<dbReference type="InterPro" id="IPR013149">
    <property type="entry name" value="ADH-like_C"/>
</dbReference>
<dbReference type="RefSeq" id="WP_041501831.1">
    <property type="nucleotide sequence ID" value="NZ_BJDV01000001.1"/>
</dbReference>
<dbReference type="InterPro" id="IPR036291">
    <property type="entry name" value="NAD(P)-bd_dom_sf"/>
</dbReference>
<dbReference type="InterPro" id="IPR013154">
    <property type="entry name" value="ADH-like_N"/>
</dbReference>
<dbReference type="Gene3D" id="3.40.50.720">
    <property type="entry name" value="NAD(P)-binding Rossmann-like Domain"/>
    <property type="match status" value="1"/>
</dbReference>
<evidence type="ECO:0000259" key="2">
    <source>
        <dbReference type="SMART" id="SM00829"/>
    </source>
</evidence>
<dbReference type="Pfam" id="PF08240">
    <property type="entry name" value="ADH_N"/>
    <property type="match status" value="1"/>
</dbReference>
<dbReference type="InterPro" id="IPR011032">
    <property type="entry name" value="GroES-like_sf"/>
</dbReference>
<dbReference type="AlphaFoldDB" id="A0A0K2LCR9"/>
<dbReference type="InterPro" id="IPR051603">
    <property type="entry name" value="Zinc-ADH_QOR/CCCR"/>
</dbReference>
<name>A0A0K2LCR9_9LACO</name>
<evidence type="ECO:0000313" key="3">
    <source>
        <dbReference type="EMBL" id="ALB28998.1"/>
    </source>
</evidence>